<dbReference type="PANTHER" id="PTHR31672">
    <property type="entry name" value="BNACNNG10540D PROTEIN"/>
    <property type="match status" value="1"/>
</dbReference>
<evidence type="ECO:0000313" key="3">
    <source>
        <dbReference type="Proteomes" id="UP000230069"/>
    </source>
</evidence>
<dbReference type="Pfam" id="PF08268">
    <property type="entry name" value="FBA_3"/>
    <property type="match status" value="1"/>
</dbReference>
<dbReference type="InterPro" id="IPR050796">
    <property type="entry name" value="SCF_F-box_component"/>
</dbReference>
<dbReference type="InterPro" id="IPR036047">
    <property type="entry name" value="F-box-like_dom_sf"/>
</dbReference>
<accession>A0A2G5F1Q5</accession>
<dbReference type="STRING" id="218851.A0A2G5F1Q5"/>
<sequence>MVQKKVKRGYSYGEEDQENQSICSFHILSDTVVHKKAKKEYCDELKLSLMKCPSEIIFGHILPSLPIEGLIQCTSLCKNWYKLIKQPVFMDMQLQKAMYQPRRILLVPIPLMADINFPRMRDIQKLPRMRDIKKLPTKYLVLVDKVEGKWKGRVIPVTNSKRNSVYAWTHNFTIVDTCNGLLCLTSPCSITIYNPITRECVNIAKSEENHSDRFYVYGFGFDIVSKKYKVVQVSIKMCRGYQSSGNIGDIIKGEIITLGEGSWRKLVFPCLIKADDRSKPVLLDGAFHWIIDKLSHSSGLERNSCIRHCN</sequence>
<dbReference type="SUPFAM" id="SSF81383">
    <property type="entry name" value="F-box domain"/>
    <property type="match status" value="1"/>
</dbReference>
<dbReference type="Proteomes" id="UP000230069">
    <property type="component" value="Unassembled WGS sequence"/>
</dbReference>
<evidence type="ECO:0000313" key="2">
    <source>
        <dbReference type="EMBL" id="PIA61921.1"/>
    </source>
</evidence>
<organism evidence="2 3">
    <name type="scientific">Aquilegia coerulea</name>
    <name type="common">Rocky mountain columbine</name>
    <dbReference type="NCBI Taxonomy" id="218851"/>
    <lineage>
        <taxon>Eukaryota</taxon>
        <taxon>Viridiplantae</taxon>
        <taxon>Streptophyta</taxon>
        <taxon>Embryophyta</taxon>
        <taxon>Tracheophyta</taxon>
        <taxon>Spermatophyta</taxon>
        <taxon>Magnoliopsida</taxon>
        <taxon>Ranunculales</taxon>
        <taxon>Ranunculaceae</taxon>
        <taxon>Thalictroideae</taxon>
        <taxon>Aquilegia</taxon>
    </lineage>
</organism>
<reference evidence="2 3" key="1">
    <citation type="submission" date="2017-09" db="EMBL/GenBank/DDBJ databases">
        <title>WGS assembly of Aquilegia coerulea Goldsmith.</title>
        <authorList>
            <person name="Hodges S."/>
            <person name="Kramer E."/>
            <person name="Nordborg M."/>
            <person name="Tomkins J."/>
            <person name="Borevitz J."/>
            <person name="Derieg N."/>
            <person name="Yan J."/>
            <person name="Mihaltcheva S."/>
            <person name="Hayes R.D."/>
            <person name="Rokhsar D."/>
        </authorList>
    </citation>
    <scope>NUCLEOTIDE SEQUENCE [LARGE SCALE GENOMIC DNA]</scope>
    <source>
        <strain evidence="3">cv. Goldsmith</strain>
    </source>
</reference>
<feature type="domain" description="F-box associated beta-propeller type 3" evidence="1">
    <location>
        <begin position="171"/>
        <end position="289"/>
    </location>
</feature>
<dbReference type="NCBIfam" id="TIGR01640">
    <property type="entry name" value="F_box_assoc_1"/>
    <property type="match status" value="1"/>
</dbReference>
<name>A0A2G5F1Q5_AQUCA</name>
<dbReference type="PANTHER" id="PTHR31672:SF13">
    <property type="entry name" value="F-BOX PROTEIN CPR30-LIKE"/>
    <property type="match status" value="1"/>
</dbReference>
<evidence type="ECO:0000259" key="1">
    <source>
        <dbReference type="Pfam" id="PF08268"/>
    </source>
</evidence>
<dbReference type="InterPro" id="IPR017451">
    <property type="entry name" value="F-box-assoc_interact_dom"/>
</dbReference>
<dbReference type="EMBL" id="KZ305019">
    <property type="protein sequence ID" value="PIA61921.1"/>
    <property type="molecule type" value="Genomic_DNA"/>
</dbReference>
<dbReference type="InParanoid" id="A0A2G5F1Q5"/>
<dbReference type="InterPro" id="IPR013187">
    <property type="entry name" value="F-box-assoc_dom_typ3"/>
</dbReference>
<protein>
    <recommendedName>
        <fullName evidence="1">F-box associated beta-propeller type 3 domain-containing protein</fullName>
    </recommendedName>
</protein>
<gene>
    <name evidence="2" type="ORF">AQUCO_00200129v1</name>
</gene>
<keyword evidence="3" id="KW-1185">Reference proteome</keyword>
<proteinExistence type="predicted"/>
<dbReference type="OrthoDB" id="591557at2759"/>
<dbReference type="AlphaFoldDB" id="A0A2G5F1Q5"/>